<keyword evidence="1" id="KW-0812">Transmembrane</keyword>
<proteinExistence type="predicted"/>
<feature type="transmembrane region" description="Helical" evidence="1">
    <location>
        <begin position="52"/>
        <end position="72"/>
    </location>
</feature>
<dbReference type="OrthoDB" id="3186354at2759"/>
<keyword evidence="3" id="KW-1185">Reference proteome</keyword>
<sequence>MQLSLGRQIASKRYQAIFFTILESGTIYSMVWVLLIILYLCNSNVAFPMIDIIAQLTGIVPALIVVLVARSVDGLSALRRQNTSNSALSLLSFPRRRTTSQLMTSGPIIEEFSFSDNAEQGSEQLKV</sequence>
<gene>
    <name evidence="2" type="ORF">GYMLUDRAFT_678270</name>
</gene>
<feature type="transmembrane region" description="Helical" evidence="1">
    <location>
        <begin position="16"/>
        <end position="40"/>
    </location>
</feature>
<evidence type="ECO:0000313" key="2">
    <source>
        <dbReference type="EMBL" id="KIK59370.1"/>
    </source>
</evidence>
<protein>
    <submittedName>
        <fullName evidence="2">Unplaced genomic scaffold GYMLUscaffold_32, whole genome shotgun sequence</fullName>
    </submittedName>
</protein>
<name>A0A0D0B7C0_9AGAR</name>
<evidence type="ECO:0000256" key="1">
    <source>
        <dbReference type="SAM" id="Phobius"/>
    </source>
</evidence>
<dbReference type="EMBL" id="KN834780">
    <property type="protein sequence ID" value="KIK59370.1"/>
    <property type="molecule type" value="Genomic_DNA"/>
</dbReference>
<reference evidence="2 3" key="1">
    <citation type="submission" date="2014-04" db="EMBL/GenBank/DDBJ databases">
        <title>Evolutionary Origins and Diversification of the Mycorrhizal Mutualists.</title>
        <authorList>
            <consortium name="DOE Joint Genome Institute"/>
            <consortium name="Mycorrhizal Genomics Consortium"/>
            <person name="Kohler A."/>
            <person name="Kuo A."/>
            <person name="Nagy L.G."/>
            <person name="Floudas D."/>
            <person name="Copeland A."/>
            <person name="Barry K.W."/>
            <person name="Cichocki N."/>
            <person name="Veneault-Fourrey C."/>
            <person name="LaButti K."/>
            <person name="Lindquist E.A."/>
            <person name="Lipzen A."/>
            <person name="Lundell T."/>
            <person name="Morin E."/>
            <person name="Murat C."/>
            <person name="Riley R."/>
            <person name="Ohm R."/>
            <person name="Sun H."/>
            <person name="Tunlid A."/>
            <person name="Henrissat B."/>
            <person name="Grigoriev I.V."/>
            <person name="Hibbett D.S."/>
            <person name="Martin F."/>
        </authorList>
    </citation>
    <scope>NUCLEOTIDE SEQUENCE [LARGE SCALE GENOMIC DNA]</scope>
    <source>
        <strain evidence="2 3">FD-317 M1</strain>
    </source>
</reference>
<keyword evidence="1" id="KW-0472">Membrane</keyword>
<evidence type="ECO:0000313" key="3">
    <source>
        <dbReference type="Proteomes" id="UP000053593"/>
    </source>
</evidence>
<organism evidence="2 3">
    <name type="scientific">Collybiopsis luxurians FD-317 M1</name>
    <dbReference type="NCBI Taxonomy" id="944289"/>
    <lineage>
        <taxon>Eukaryota</taxon>
        <taxon>Fungi</taxon>
        <taxon>Dikarya</taxon>
        <taxon>Basidiomycota</taxon>
        <taxon>Agaricomycotina</taxon>
        <taxon>Agaricomycetes</taxon>
        <taxon>Agaricomycetidae</taxon>
        <taxon>Agaricales</taxon>
        <taxon>Marasmiineae</taxon>
        <taxon>Omphalotaceae</taxon>
        <taxon>Collybiopsis</taxon>
        <taxon>Collybiopsis luxurians</taxon>
    </lineage>
</organism>
<dbReference type="AlphaFoldDB" id="A0A0D0B7C0"/>
<keyword evidence="1" id="KW-1133">Transmembrane helix</keyword>
<accession>A0A0D0B7C0</accession>
<dbReference type="HOGENOM" id="CLU_1970811_0_0_1"/>
<dbReference type="Proteomes" id="UP000053593">
    <property type="component" value="Unassembled WGS sequence"/>
</dbReference>